<organism evidence="1 2">
    <name type="scientific">SAR86 cluster bacterium</name>
    <dbReference type="NCBI Taxonomy" id="2030880"/>
    <lineage>
        <taxon>Bacteria</taxon>
        <taxon>Pseudomonadati</taxon>
        <taxon>Pseudomonadota</taxon>
        <taxon>Gammaproteobacteria</taxon>
        <taxon>SAR86 cluster</taxon>
    </lineage>
</organism>
<dbReference type="EMBL" id="NVUL01000004">
    <property type="protein sequence ID" value="PCI81661.1"/>
    <property type="molecule type" value="Genomic_DNA"/>
</dbReference>
<sequence>MPNAARIGSQSADWKLGQITQGRVANSNRANPSINIAGTNYQVASNLQFSQGESLLLKVSGVSPQLEFSIISRARRNVGNSDVASVILPDKFLHNSPAANRNINSSLTNLISLLHASSSSPVPSATALLIDSMRSRIVREGGLTNPKLIENSLLSNSLLMSSPSDSKALGGGLLDLLKQIASSLENQRNSAGRIPAGMKYQQALGMSLYLSGDINFLGTFTREVEEQFANLLNLRNRTQEDMQQHAYRLLAELPVLFRNQVKSISIRYLGKKSGGKREFDGTGCGVDFEFEFSNGKIYTRILITGSSVRLSVGCEKISTAEYLNTSKNSLEERLSNYGLNLKGFTAVVHDGYLSLDTDAPDTKNLHEAEQMKNIVSPTSTERTDEATRIELRNVYTEGKIPKLEEFALQINNQDVEVTSEIPAQLYCAMACFFAQLFEEK</sequence>
<reference evidence="2" key="1">
    <citation type="submission" date="2017-08" db="EMBL/GenBank/DDBJ databases">
        <title>A dynamic microbial community with high functional redundancy inhabits the cold, oxic subseafloor aquifer.</title>
        <authorList>
            <person name="Tully B.J."/>
            <person name="Wheat C.G."/>
            <person name="Glazer B.T."/>
            <person name="Huber J.A."/>
        </authorList>
    </citation>
    <scope>NUCLEOTIDE SEQUENCE [LARGE SCALE GENOMIC DNA]</scope>
</reference>
<name>A0A2A4XH95_9GAMM</name>
<gene>
    <name evidence="1" type="ORF">COB20_01540</name>
</gene>
<evidence type="ECO:0000313" key="1">
    <source>
        <dbReference type="EMBL" id="PCI81661.1"/>
    </source>
</evidence>
<evidence type="ECO:0000313" key="2">
    <source>
        <dbReference type="Proteomes" id="UP000218767"/>
    </source>
</evidence>
<evidence type="ECO:0008006" key="3">
    <source>
        <dbReference type="Google" id="ProtNLM"/>
    </source>
</evidence>
<dbReference type="AlphaFoldDB" id="A0A2A4XH95"/>
<accession>A0A2A4XH95</accession>
<proteinExistence type="predicted"/>
<dbReference type="Proteomes" id="UP000218767">
    <property type="component" value="Unassembled WGS sequence"/>
</dbReference>
<comment type="caution">
    <text evidence="1">The sequence shown here is derived from an EMBL/GenBank/DDBJ whole genome shotgun (WGS) entry which is preliminary data.</text>
</comment>
<protein>
    <recommendedName>
        <fullName evidence="3">Flagellar hook-length control protein-like C-terminal domain-containing protein</fullName>
    </recommendedName>
</protein>